<dbReference type="EMBL" id="AP025730">
    <property type="protein sequence ID" value="BDI07346.1"/>
    <property type="molecule type" value="Genomic_DNA"/>
</dbReference>
<gene>
    <name evidence="1" type="ORF">CATMQ487_43160</name>
</gene>
<keyword evidence="2" id="KW-1185">Reference proteome</keyword>
<proteinExistence type="predicted"/>
<reference evidence="1" key="1">
    <citation type="submission" date="2022-04" db="EMBL/GenBank/DDBJ databases">
        <title>Whole genome sequence of Sphaerotilus sp. FB-5.</title>
        <authorList>
            <person name="Takeda M."/>
            <person name="Narihara S."/>
            <person name="Akimoto M."/>
            <person name="Akimoto R."/>
            <person name="Nishiyashiki S."/>
            <person name="Murakami T."/>
        </authorList>
    </citation>
    <scope>NUCLEOTIDE SEQUENCE</scope>
    <source>
        <strain evidence="1">FB-5</strain>
    </source>
</reference>
<dbReference type="RefSeq" id="WP_251970545.1">
    <property type="nucleotide sequence ID" value="NZ_AP025730.1"/>
</dbReference>
<dbReference type="InterPro" id="IPR011660">
    <property type="entry name" value="VapB-like"/>
</dbReference>
<sequence>MPLQIANPTVVDKVEQLARLTGLNKTAAVERAVDALMQALSQPQSTGAAPAQRLGALLAQLDRIPDRPDAHDPLVWDEHGLPA</sequence>
<evidence type="ECO:0008006" key="3">
    <source>
        <dbReference type="Google" id="ProtNLM"/>
    </source>
</evidence>
<accession>A0ABN6PW47</accession>
<name>A0ABN6PW47_9BURK</name>
<organism evidence="1 2">
    <name type="scientific">Sphaerotilus microaerophilus</name>
    <dbReference type="NCBI Taxonomy" id="2914710"/>
    <lineage>
        <taxon>Bacteria</taxon>
        <taxon>Pseudomonadati</taxon>
        <taxon>Pseudomonadota</taxon>
        <taxon>Betaproteobacteria</taxon>
        <taxon>Burkholderiales</taxon>
        <taxon>Sphaerotilaceae</taxon>
        <taxon>Sphaerotilus</taxon>
    </lineage>
</organism>
<evidence type="ECO:0000313" key="2">
    <source>
        <dbReference type="Proteomes" id="UP001057498"/>
    </source>
</evidence>
<dbReference type="Pfam" id="PF07704">
    <property type="entry name" value="PSK_trans_fac"/>
    <property type="match status" value="1"/>
</dbReference>
<protein>
    <recommendedName>
        <fullName evidence="3">Antitoxin VapB</fullName>
    </recommendedName>
</protein>
<dbReference type="Proteomes" id="UP001057498">
    <property type="component" value="Chromosome"/>
</dbReference>
<evidence type="ECO:0000313" key="1">
    <source>
        <dbReference type="EMBL" id="BDI07346.1"/>
    </source>
</evidence>